<name>G9MJR8_HYPVG</name>
<reference evidence="2 3" key="1">
    <citation type="journal article" date="2011" name="Genome Biol.">
        <title>Comparative genome sequence analysis underscores mycoparasitism as the ancestral life style of Trichoderma.</title>
        <authorList>
            <person name="Kubicek C.P."/>
            <person name="Herrera-Estrella A."/>
            <person name="Seidl-Seiboth V."/>
            <person name="Martinez D.A."/>
            <person name="Druzhinina I.S."/>
            <person name="Thon M."/>
            <person name="Zeilinger S."/>
            <person name="Casas-Flores S."/>
            <person name="Horwitz B.A."/>
            <person name="Mukherjee P.K."/>
            <person name="Mukherjee M."/>
            <person name="Kredics L."/>
            <person name="Alcaraz L.D."/>
            <person name="Aerts A."/>
            <person name="Antal Z."/>
            <person name="Atanasova L."/>
            <person name="Cervantes-Badillo M.G."/>
            <person name="Challacombe J."/>
            <person name="Chertkov O."/>
            <person name="McCluskey K."/>
            <person name="Coulpier F."/>
            <person name="Deshpande N."/>
            <person name="von Doehren H."/>
            <person name="Ebbole D.J."/>
            <person name="Esquivel-Naranjo E.U."/>
            <person name="Fekete E."/>
            <person name="Flipphi M."/>
            <person name="Glaser F."/>
            <person name="Gomez-Rodriguez E.Y."/>
            <person name="Gruber S."/>
            <person name="Han C."/>
            <person name="Henrissat B."/>
            <person name="Hermosa R."/>
            <person name="Hernandez-Onate M."/>
            <person name="Karaffa L."/>
            <person name="Kosti I."/>
            <person name="Le Crom S."/>
            <person name="Lindquist E."/>
            <person name="Lucas S."/>
            <person name="Luebeck M."/>
            <person name="Luebeck P.S."/>
            <person name="Margeot A."/>
            <person name="Metz B."/>
            <person name="Misra M."/>
            <person name="Nevalainen H."/>
            <person name="Omann M."/>
            <person name="Packer N."/>
            <person name="Perrone G."/>
            <person name="Uresti-Rivera E.E."/>
            <person name="Salamov A."/>
            <person name="Schmoll M."/>
            <person name="Seiboth B."/>
            <person name="Shapiro H."/>
            <person name="Sukno S."/>
            <person name="Tamayo-Ramos J.A."/>
            <person name="Tisch D."/>
            <person name="Wiest A."/>
            <person name="Wilkinson H.H."/>
            <person name="Zhang M."/>
            <person name="Coutinho P.M."/>
            <person name="Kenerley C.M."/>
            <person name="Monte E."/>
            <person name="Baker S.E."/>
            <person name="Grigoriev I.V."/>
        </authorList>
    </citation>
    <scope>NUCLEOTIDE SEQUENCE [LARGE SCALE GENOMIC DNA]</scope>
    <source>
        <strain evidence="3">Gv29-8 / FGSC 10586</strain>
    </source>
</reference>
<dbReference type="InParanoid" id="G9MJR8"/>
<dbReference type="VEuPathDB" id="FungiDB:TRIVIDRAFT_62397"/>
<dbReference type="AlphaFoldDB" id="G9MJR8"/>
<dbReference type="RefSeq" id="XP_013959931.1">
    <property type="nucleotide sequence ID" value="XM_014104456.1"/>
</dbReference>
<evidence type="ECO:0000313" key="2">
    <source>
        <dbReference type="EMBL" id="EHK25730.1"/>
    </source>
</evidence>
<proteinExistence type="predicted"/>
<dbReference type="GeneID" id="25796344"/>
<evidence type="ECO:0000256" key="1">
    <source>
        <dbReference type="SAM" id="MobiDB-lite"/>
    </source>
</evidence>
<sequence length="238" mass="26740">MTSGSGVCCLSVSGLVRVWFGAGEICRPTSDECLGQPQRWTADFRASRQGEEEEEEEKKLCKSKNGRQEEEQASAVVGTKVESAPSYIQDRAECSSQVVWGWFWGPVEEPSRDVRYLPGPQRSTRTAQYGYSTVTLLYIVQHSRGGGGCGFMDVLAQRWRSAEARRPSVLEARVLQAGQLGRYQVGACTATCAGTASDEWLWHAWDSLPTFWIWRAQPRLSMAWMVQSWPRCENSWLS</sequence>
<feature type="region of interest" description="Disordered" evidence="1">
    <location>
        <begin position="45"/>
        <end position="77"/>
    </location>
</feature>
<dbReference type="OrthoDB" id="10598551at2759"/>
<dbReference type="Proteomes" id="UP000007115">
    <property type="component" value="Unassembled WGS sequence"/>
</dbReference>
<organism evidence="2 3">
    <name type="scientific">Hypocrea virens (strain Gv29-8 / FGSC 10586)</name>
    <name type="common">Gliocladium virens</name>
    <name type="synonym">Trichoderma virens</name>
    <dbReference type="NCBI Taxonomy" id="413071"/>
    <lineage>
        <taxon>Eukaryota</taxon>
        <taxon>Fungi</taxon>
        <taxon>Dikarya</taxon>
        <taxon>Ascomycota</taxon>
        <taxon>Pezizomycotina</taxon>
        <taxon>Sordariomycetes</taxon>
        <taxon>Hypocreomycetidae</taxon>
        <taxon>Hypocreales</taxon>
        <taxon>Hypocreaceae</taxon>
        <taxon>Trichoderma</taxon>
    </lineage>
</organism>
<keyword evidence="3" id="KW-1185">Reference proteome</keyword>
<protein>
    <submittedName>
        <fullName evidence="2">Uncharacterized protein</fullName>
    </submittedName>
</protein>
<accession>G9MJR8</accession>
<gene>
    <name evidence="2" type="ORF">TRIVIDRAFT_62397</name>
</gene>
<dbReference type="HOGENOM" id="CLU_1165965_0_0_1"/>
<comment type="caution">
    <text evidence="2">The sequence shown here is derived from an EMBL/GenBank/DDBJ whole genome shotgun (WGS) entry which is preliminary data.</text>
</comment>
<evidence type="ECO:0000313" key="3">
    <source>
        <dbReference type="Proteomes" id="UP000007115"/>
    </source>
</evidence>
<dbReference type="EMBL" id="ABDF02000003">
    <property type="protein sequence ID" value="EHK25730.1"/>
    <property type="molecule type" value="Genomic_DNA"/>
</dbReference>